<accession>A0A1L3MRR9</accession>
<dbReference type="OrthoDB" id="9803333at2"/>
<evidence type="ECO:0000256" key="1">
    <source>
        <dbReference type="ARBA" id="ARBA00006484"/>
    </source>
</evidence>
<keyword evidence="4" id="KW-1185">Reference proteome</keyword>
<organism evidence="3 4">
    <name type="scientific">Bacillus weihaiensis</name>
    <dbReference type="NCBI Taxonomy" id="1547283"/>
    <lineage>
        <taxon>Bacteria</taxon>
        <taxon>Bacillati</taxon>
        <taxon>Bacillota</taxon>
        <taxon>Bacilli</taxon>
        <taxon>Bacillales</taxon>
        <taxon>Bacillaceae</taxon>
        <taxon>Bacillus</taxon>
    </lineage>
</organism>
<dbReference type="FunFam" id="3.40.50.720:FF:000084">
    <property type="entry name" value="Short-chain dehydrogenase reductase"/>
    <property type="match status" value="1"/>
</dbReference>
<dbReference type="InterPro" id="IPR036291">
    <property type="entry name" value="NAD(P)-bd_dom_sf"/>
</dbReference>
<dbReference type="InterPro" id="IPR050259">
    <property type="entry name" value="SDR"/>
</dbReference>
<dbReference type="InterPro" id="IPR002347">
    <property type="entry name" value="SDR_fam"/>
</dbReference>
<dbReference type="PANTHER" id="PTHR42879:SF6">
    <property type="entry name" value="NADPH-DEPENDENT REDUCTASE BACG"/>
    <property type="match status" value="1"/>
</dbReference>
<evidence type="ECO:0000313" key="4">
    <source>
        <dbReference type="Proteomes" id="UP000181936"/>
    </source>
</evidence>
<gene>
    <name evidence="3" type="ORF">A9C19_09930</name>
</gene>
<protein>
    <submittedName>
        <fullName evidence="3">3-oxoacyl-ACP reductase</fullName>
    </submittedName>
</protein>
<reference evidence="3 4" key="1">
    <citation type="journal article" date="2016" name="Sci. Rep.">
        <title>Complete genome sequence and transcriptomic analysis of a novel marine strain Bacillus weihaiensis reveals the mechanism of brown algae degradation.</title>
        <authorList>
            <person name="Zhu Y."/>
            <person name="Chen P."/>
            <person name="Bao Y."/>
            <person name="Men Y."/>
            <person name="Zeng Y."/>
            <person name="Yang J."/>
            <person name="Sun J."/>
            <person name="Sun Y."/>
        </authorList>
    </citation>
    <scope>NUCLEOTIDE SEQUENCE [LARGE SCALE GENOMIC DNA]</scope>
    <source>
        <strain evidence="3 4">Alg07</strain>
    </source>
</reference>
<comment type="similarity">
    <text evidence="1">Belongs to the short-chain dehydrogenases/reductases (SDR) family.</text>
</comment>
<evidence type="ECO:0000256" key="2">
    <source>
        <dbReference type="ARBA" id="ARBA00023002"/>
    </source>
</evidence>
<dbReference type="Proteomes" id="UP000181936">
    <property type="component" value="Chromosome"/>
</dbReference>
<dbReference type="PANTHER" id="PTHR42879">
    <property type="entry name" value="3-OXOACYL-(ACYL-CARRIER-PROTEIN) REDUCTASE"/>
    <property type="match status" value="1"/>
</dbReference>
<dbReference type="Pfam" id="PF13561">
    <property type="entry name" value="adh_short_C2"/>
    <property type="match status" value="1"/>
</dbReference>
<keyword evidence="2" id="KW-0560">Oxidoreductase</keyword>
<dbReference type="RefSeq" id="WP_072579834.1">
    <property type="nucleotide sequence ID" value="NZ_CP016020.1"/>
</dbReference>
<evidence type="ECO:0000313" key="3">
    <source>
        <dbReference type="EMBL" id="APH05041.1"/>
    </source>
</evidence>
<dbReference type="EMBL" id="CP016020">
    <property type="protein sequence ID" value="APH05041.1"/>
    <property type="molecule type" value="Genomic_DNA"/>
</dbReference>
<dbReference type="GO" id="GO:0016491">
    <property type="term" value="F:oxidoreductase activity"/>
    <property type="evidence" value="ECO:0007669"/>
    <property type="project" value="UniProtKB-KW"/>
</dbReference>
<dbReference type="PRINTS" id="PR00080">
    <property type="entry name" value="SDRFAMILY"/>
</dbReference>
<dbReference type="KEGG" id="bwh:A9C19_09930"/>
<dbReference type="SUPFAM" id="SSF51735">
    <property type="entry name" value="NAD(P)-binding Rossmann-fold domains"/>
    <property type="match status" value="1"/>
</dbReference>
<dbReference type="STRING" id="1547283.A9C19_09930"/>
<proteinExistence type="inferred from homology"/>
<dbReference type="AlphaFoldDB" id="A0A1L3MRR9"/>
<dbReference type="GO" id="GO:0008206">
    <property type="term" value="P:bile acid metabolic process"/>
    <property type="evidence" value="ECO:0007669"/>
    <property type="project" value="UniProtKB-ARBA"/>
</dbReference>
<dbReference type="Gene3D" id="3.40.50.720">
    <property type="entry name" value="NAD(P)-binding Rossmann-like Domain"/>
    <property type="match status" value="1"/>
</dbReference>
<name>A0A1L3MRR9_9BACI</name>
<sequence length="252" mass="27082">MNSLNGKIALVTGGSRGLGKKISLSLANAGATVCVNYANNQQAAVETIEMIRSNGGKAMMVKADITSEIDVKKMIEEIQETCGGSVDIVVNNATGPQPELSIEESTWEDYLDQLHFFVKAPLLITKEVLPSMKEKGSGRIILIGSEVIQIGNPNFANYVSAKSAQLGLTRSYANELGPHGITVNLVNPGFIPVERHNHLDQEVIDGYRNQVPLRKMGEPEDIGHTVAFIASEEARYITGQSISVNGGNTFGV</sequence>
<dbReference type="PRINTS" id="PR00081">
    <property type="entry name" value="GDHRDH"/>
</dbReference>